<feature type="transmembrane region" description="Helical" evidence="1">
    <location>
        <begin position="184"/>
        <end position="209"/>
    </location>
</feature>
<gene>
    <name evidence="2" type="ORF">I4J89_40825</name>
</gene>
<dbReference type="AlphaFoldDB" id="A0A931G726"/>
<keyword evidence="1" id="KW-0472">Membrane</keyword>
<name>A0A931G726_9ACTN</name>
<proteinExistence type="predicted"/>
<dbReference type="EMBL" id="JADQTO010000030">
    <property type="protein sequence ID" value="MBG0567809.1"/>
    <property type="molecule type" value="Genomic_DNA"/>
</dbReference>
<keyword evidence="1" id="KW-0812">Transmembrane</keyword>
<feature type="transmembrane region" description="Helical" evidence="1">
    <location>
        <begin position="261"/>
        <end position="290"/>
    </location>
</feature>
<comment type="caution">
    <text evidence="2">The sequence shown here is derived from an EMBL/GenBank/DDBJ whole genome shotgun (WGS) entry which is preliminary data.</text>
</comment>
<feature type="transmembrane region" description="Helical" evidence="1">
    <location>
        <begin position="221"/>
        <end position="240"/>
    </location>
</feature>
<keyword evidence="1" id="KW-1133">Transmembrane helix</keyword>
<sequence>MAEDVLPRADTAPVGLRQQWPRWAPSAAAASGILGVAVGIGALNGEHRLAGLPGLAVPGAVVLLFGAIMAAGTVRPWGRRLPHRVVTFSLWTVAGLCLTGSCWLLLNLCQLALQGTVTNRAGESDWLPFGERLALTLVGALMVSTALARRRSVTCARCGEVHPVVTLSTRPADPRPAPRRVRRIAYAGCLAWLPYAGLHTLGAFGVPGIEPHGDQPRTDVAIVFWVAIGLAVFLLLGLVSPWGQIFPRWAPPLTGRRVPRFLPIVPVWLIAPTFVLYGIGSGVFVMLLAFGVVTWRGGDTEFGLIGFAQPVSFTGYGLALVIAAISYQLRTRPVPTAVAPCPGSSPGRD</sequence>
<feature type="transmembrane region" description="Helical" evidence="1">
    <location>
        <begin position="23"/>
        <end position="43"/>
    </location>
</feature>
<reference evidence="2" key="1">
    <citation type="submission" date="2020-11" db="EMBL/GenBank/DDBJ databases">
        <title>Isolation and identification of active actinomycetes.</title>
        <authorList>
            <person name="Sun X."/>
        </authorList>
    </citation>
    <scope>NUCLEOTIDE SEQUENCE</scope>
    <source>
        <strain evidence="2">NEAU-A11</strain>
    </source>
</reference>
<feature type="transmembrane region" description="Helical" evidence="1">
    <location>
        <begin position="86"/>
        <end position="106"/>
    </location>
</feature>
<evidence type="ECO:0000256" key="1">
    <source>
        <dbReference type="SAM" id="Phobius"/>
    </source>
</evidence>
<organism evidence="2 3">
    <name type="scientific">Actinoplanes aureus</name>
    <dbReference type="NCBI Taxonomy" id="2792083"/>
    <lineage>
        <taxon>Bacteria</taxon>
        <taxon>Bacillati</taxon>
        <taxon>Actinomycetota</taxon>
        <taxon>Actinomycetes</taxon>
        <taxon>Micromonosporales</taxon>
        <taxon>Micromonosporaceae</taxon>
        <taxon>Actinoplanes</taxon>
    </lineage>
</organism>
<accession>A0A931G726</accession>
<dbReference type="Proteomes" id="UP000598146">
    <property type="component" value="Unassembled WGS sequence"/>
</dbReference>
<feature type="transmembrane region" description="Helical" evidence="1">
    <location>
        <begin position="55"/>
        <end position="74"/>
    </location>
</feature>
<protein>
    <submittedName>
        <fullName evidence="2">Uncharacterized protein</fullName>
    </submittedName>
</protein>
<evidence type="ECO:0000313" key="2">
    <source>
        <dbReference type="EMBL" id="MBG0567809.1"/>
    </source>
</evidence>
<keyword evidence="3" id="KW-1185">Reference proteome</keyword>
<evidence type="ECO:0000313" key="3">
    <source>
        <dbReference type="Proteomes" id="UP000598146"/>
    </source>
</evidence>
<feature type="transmembrane region" description="Helical" evidence="1">
    <location>
        <begin position="302"/>
        <end position="325"/>
    </location>
</feature>
<dbReference type="RefSeq" id="WP_196419579.1">
    <property type="nucleotide sequence ID" value="NZ_JADQTO010000030.1"/>
</dbReference>